<dbReference type="PANTHER" id="PTHR34847">
    <property type="entry name" value="NODULATION PROTEIN U"/>
    <property type="match status" value="1"/>
</dbReference>
<dbReference type="InterPro" id="IPR003696">
    <property type="entry name" value="Carbtransf_dom"/>
</dbReference>
<comment type="similarity">
    <text evidence="1">Belongs to the NodU/CmcH family.</text>
</comment>
<feature type="region of interest" description="Disordered" evidence="2">
    <location>
        <begin position="573"/>
        <end position="600"/>
    </location>
</feature>
<evidence type="ECO:0000259" key="3">
    <source>
        <dbReference type="Pfam" id="PF02543"/>
    </source>
</evidence>
<dbReference type="EC" id="2.1.3.-" evidence="5"/>
<dbReference type="InterPro" id="IPR038152">
    <property type="entry name" value="Carbam_trans_C_sf"/>
</dbReference>
<dbReference type="PANTHER" id="PTHR34847:SF1">
    <property type="entry name" value="NODULATION PROTEIN U"/>
    <property type="match status" value="1"/>
</dbReference>
<dbReference type="GO" id="GO:0016740">
    <property type="term" value="F:transferase activity"/>
    <property type="evidence" value="ECO:0007669"/>
    <property type="project" value="UniProtKB-KW"/>
</dbReference>
<protein>
    <submittedName>
        <fullName evidence="5">Carbamoyltransferase</fullName>
        <ecNumber evidence="5">2.1.3.-</ecNumber>
    </submittedName>
</protein>
<dbReference type="RefSeq" id="WP_075968911.1">
    <property type="nucleotide sequence ID" value="NZ_CP126026.1"/>
</dbReference>
<gene>
    <name evidence="5" type="ORF">ABIF29_001443</name>
</gene>
<evidence type="ECO:0000313" key="5">
    <source>
        <dbReference type="EMBL" id="MEY9314644.1"/>
    </source>
</evidence>
<keyword evidence="5" id="KW-0808">Transferase</keyword>
<feature type="domain" description="Carbamoyltransferase" evidence="3">
    <location>
        <begin position="2"/>
        <end position="362"/>
    </location>
</feature>
<dbReference type="Proteomes" id="UP001565471">
    <property type="component" value="Unassembled WGS sequence"/>
</dbReference>
<sequence length="600" mass="65650">MRICGIKLTHDGAIALIEDGRLVFCIEQEKRSNNPRYQTIDNLDAVVMALAEHGLDVQDIDQFVVDGWVGQVEAQYQLLSGTAPITLKGASYVETHAEGLLTSRDGFGLRLDGRDFPYKSYPHVASHVAAAYCTSPFAGAGQPAFCLVWDGGTFPRLYHVERGGAARFIECLFPVIGHVYAAAALHYGPYKRATRANWDLSEPGKVDPGGAGKLNLGVAGKLMAYIALGSVNEDIVAIFQELYKERFAADTKRGSYRTDVKSMELELTTIHDFFDASALRLKAKAPEDVLASFHCFLERLLVHEMARALQRQSRLAALNLCIAGGCGLNIKWNSALRAAGLFDAVWVPPFPNDSGSAIGAACCAMVAEKGLAPLQWSVYSGPALQRSDAPLEWDALPCSMHELATLLASNKPVIFLTGRAELGPRALGSRSILAAATSSGMKDYLNDIKHREHFRPVAPICLEDRAPEIFSPGTPDPYMLFDHQTRAEWRDRIPAVVHLDGSARLQTICRTSQHKVAELLVEYEAITGIPLLCNTSANNNGRGFFPHLAAACKWGRVEHVWCDGMLWRKTPQANDGTGGVQPRSAQLHVSNRPSQTEIMW</sequence>
<feature type="compositionally biased region" description="Polar residues" evidence="2">
    <location>
        <begin position="583"/>
        <end position="600"/>
    </location>
</feature>
<dbReference type="EMBL" id="JBGBZA010000002">
    <property type="protein sequence ID" value="MEY9314644.1"/>
    <property type="molecule type" value="Genomic_DNA"/>
</dbReference>
<organism evidence="5 6">
    <name type="scientific">Bradyrhizobium elkanii</name>
    <dbReference type="NCBI Taxonomy" id="29448"/>
    <lineage>
        <taxon>Bacteria</taxon>
        <taxon>Pseudomonadati</taxon>
        <taxon>Pseudomonadota</taxon>
        <taxon>Alphaproteobacteria</taxon>
        <taxon>Hyphomicrobiales</taxon>
        <taxon>Nitrobacteraceae</taxon>
        <taxon>Bradyrhizobium</taxon>
    </lineage>
</organism>
<evidence type="ECO:0000256" key="1">
    <source>
        <dbReference type="ARBA" id="ARBA00006129"/>
    </source>
</evidence>
<evidence type="ECO:0000256" key="2">
    <source>
        <dbReference type="SAM" id="MobiDB-lite"/>
    </source>
</evidence>
<dbReference type="InterPro" id="IPR051338">
    <property type="entry name" value="NodU/CmcH_Carbamoyltrnsfr"/>
</dbReference>
<dbReference type="Pfam" id="PF16861">
    <property type="entry name" value="Carbam_trans_C"/>
    <property type="match status" value="1"/>
</dbReference>
<dbReference type="Pfam" id="PF02543">
    <property type="entry name" value="Carbam_trans_N"/>
    <property type="match status" value="1"/>
</dbReference>
<dbReference type="InterPro" id="IPR048155">
    <property type="entry name" value="Nodul_NodU"/>
</dbReference>
<keyword evidence="6" id="KW-1185">Reference proteome</keyword>
<feature type="domain" description="Carbamoyltransferase C-terminal" evidence="4">
    <location>
        <begin position="404"/>
        <end position="552"/>
    </location>
</feature>
<dbReference type="NCBIfam" id="NF041651">
    <property type="entry name" value="nodul_NodU"/>
    <property type="match status" value="1"/>
</dbReference>
<evidence type="ECO:0000313" key="6">
    <source>
        <dbReference type="Proteomes" id="UP001565471"/>
    </source>
</evidence>
<evidence type="ECO:0000259" key="4">
    <source>
        <dbReference type="Pfam" id="PF16861"/>
    </source>
</evidence>
<reference evidence="5 6" key="1">
    <citation type="submission" date="2024-07" db="EMBL/GenBank/DDBJ databases">
        <title>Genomic Encyclopedia of Type Strains, Phase V (KMG-V): Genome sequencing to study the core and pangenomes of soil and plant-associated prokaryotes.</title>
        <authorList>
            <person name="Whitman W."/>
        </authorList>
    </citation>
    <scope>NUCLEOTIDE SEQUENCE [LARGE SCALE GENOMIC DNA]</scope>
    <source>
        <strain evidence="5 6">USDA 415</strain>
    </source>
</reference>
<comment type="caution">
    <text evidence="5">The sequence shown here is derived from an EMBL/GenBank/DDBJ whole genome shotgun (WGS) entry which is preliminary data.</text>
</comment>
<proteinExistence type="inferred from homology"/>
<dbReference type="InterPro" id="IPR031730">
    <property type="entry name" value="Carbam_trans_C"/>
</dbReference>
<name>A0ABV4EUP7_BRAEL</name>
<dbReference type="CDD" id="cd24101">
    <property type="entry name" value="ASKHA_NBD_NodU_N"/>
    <property type="match status" value="1"/>
</dbReference>
<dbReference type="Gene3D" id="3.90.870.20">
    <property type="entry name" value="Carbamoyltransferase, C-terminal domain"/>
    <property type="match status" value="1"/>
</dbReference>
<accession>A0ABV4EUP7</accession>
<dbReference type="Gene3D" id="3.30.420.40">
    <property type="match status" value="1"/>
</dbReference>